<accession>A0ABM8VRB4</accession>
<keyword evidence="1" id="KW-1133">Transmembrane helix</keyword>
<feature type="transmembrane region" description="Helical" evidence="1">
    <location>
        <begin position="100"/>
        <end position="120"/>
    </location>
</feature>
<keyword evidence="1" id="KW-0812">Transmembrane</keyword>
<sequence length="173" mass="18801">MTMDKITSGFGLIAVLGGVARMLMTPGALIWGSDSMPELWAGLIACYLMAIGSIGIYMYEAVRTGVLGFIGCLLLSLGNMMTGCLVWSTILKAEPSEAALFLPIVNNALMLIGLVLFSFVTFRAGQLPRWAAVMLLIWVFLGFIPALSSWLTLLWGLAYVGLGYPVWRNNPHH</sequence>
<name>A0ABM8VRB4_9BACL</name>
<evidence type="ECO:0000313" key="2">
    <source>
        <dbReference type="EMBL" id="CAG7655033.1"/>
    </source>
</evidence>
<dbReference type="EMBL" id="CAJVCE010000024">
    <property type="protein sequence ID" value="CAG7655033.1"/>
    <property type="molecule type" value="Genomic_DNA"/>
</dbReference>
<reference evidence="2 3" key="1">
    <citation type="submission" date="2021-06" db="EMBL/GenBank/DDBJ databases">
        <authorList>
            <person name="Criscuolo A."/>
        </authorList>
    </citation>
    <scope>NUCLEOTIDE SEQUENCE [LARGE SCALE GENOMIC DNA]</scope>
    <source>
        <strain evidence="3">CIP 111802</strain>
    </source>
</reference>
<protein>
    <submittedName>
        <fullName evidence="2">Uncharacterized protein</fullName>
    </submittedName>
</protein>
<feature type="transmembrane region" description="Helical" evidence="1">
    <location>
        <begin position="66"/>
        <end position="88"/>
    </location>
</feature>
<evidence type="ECO:0000256" key="1">
    <source>
        <dbReference type="SAM" id="Phobius"/>
    </source>
</evidence>
<feature type="transmembrane region" description="Helical" evidence="1">
    <location>
        <begin position="39"/>
        <end position="59"/>
    </location>
</feature>
<keyword evidence="1" id="KW-0472">Membrane</keyword>
<dbReference type="Proteomes" id="UP000730618">
    <property type="component" value="Unassembled WGS sequence"/>
</dbReference>
<gene>
    <name evidence="2" type="ORF">PAECIP111802_05987</name>
</gene>
<organism evidence="2 3">
    <name type="scientific">Paenibacillus allorhizosphaerae</name>
    <dbReference type="NCBI Taxonomy" id="2849866"/>
    <lineage>
        <taxon>Bacteria</taxon>
        <taxon>Bacillati</taxon>
        <taxon>Bacillota</taxon>
        <taxon>Bacilli</taxon>
        <taxon>Bacillales</taxon>
        <taxon>Paenibacillaceae</taxon>
        <taxon>Paenibacillus</taxon>
    </lineage>
</organism>
<comment type="caution">
    <text evidence="2">The sequence shown here is derived from an EMBL/GenBank/DDBJ whole genome shotgun (WGS) entry which is preliminary data.</text>
</comment>
<evidence type="ECO:0000313" key="3">
    <source>
        <dbReference type="Proteomes" id="UP000730618"/>
    </source>
</evidence>
<dbReference type="RefSeq" id="WP_218102183.1">
    <property type="nucleotide sequence ID" value="NZ_CAJVCE010000024.1"/>
</dbReference>
<keyword evidence="3" id="KW-1185">Reference proteome</keyword>
<feature type="transmembrane region" description="Helical" evidence="1">
    <location>
        <begin position="12"/>
        <end position="33"/>
    </location>
</feature>
<proteinExistence type="predicted"/>